<evidence type="ECO:0000256" key="3">
    <source>
        <dbReference type="ARBA" id="ARBA00048447"/>
    </source>
</evidence>
<feature type="domain" description="Nucleoside phosphorylase" evidence="4">
    <location>
        <begin position="57"/>
        <end position="228"/>
    </location>
</feature>
<evidence type="ECO:0000313" key="5">
    <source>
        <dbReference type="EMBL" id="SET00937.1"/>
    </source>
</evidence>
<dbReference type="EMBL" id="FOIM01000001">
    <property type="protein sequence ID" value="SET00937.1"/>
    <property type="molecule type" value="Genomic_DNA"/>
</dbReference>
<dbReference type="InterPro" id="IPR035994">
    <property type="entry name" value="Nucleoside_phosphorylase_sf"/>
</dbReference>
<dbReference type="PANTHER" id="PTHR43691:SF11">
    <property type="entry name" value="FI09636P-RELATED"/>
    <property type="match status" value="1"/>
</dbReference>
<dbReference type="AlphaFoldDB" id="A0A1I0B359"/>
<dbReference type="CDD" id="cd09007">
    <property type="entry name" value="NP-I_spr0068"/>
    <property type="match status" value="1"/>
</dbReference>
<organism evidence="5 6">
    <name type="scientific">Enterocloster lavalensis</name>
    <dbReference type="NCBI Taxonomy" id="460384"/>
    <lineage>
        <taxon>Bacteria</taxon>
        <taxon>Bacillati</taxon>
        <taxon>Bacillota</taxon>
        <taxon>Clostridia</taxon>
        <taxon>Lachnospirales</taxon>
        <taxon>Lachnospiraceae</taxon>
        <taxon>Enterocloster</taxon>
    </lineage>
</organism>
<evidence type="ECO:0000256" key="2">
    <source>
        <dbReference type="ARBA" id="ARBA00021980"/>
    </source>
</evidence>
<sequence length="254" mass="28073">MGTVFQRFSHETRAFINPEDLTKPNPDLPNVCVSTYSANIINQYVSAHSPEVVGRLYTANGTTPIYRAVYKGTPIGLYLSRVGAPACAACIEEIIAYGAKKLVLFGCCGVLDEGRTRGKIIVPTSAVRDEGTSYHYIEAAEEIPADPYSVDRLTECLKRCGYPYVSGKTWTTDAIYRETGELIRERKAQGCIAVEMECAAAFAVAQFRRIPLIQFLYGADNLDTSKWEPRDLAEYGYSNADQYLTLAFECALAL</sequence>
<dbReference type="GO" id="GO:0005829">
    <property type="term" value="C:cytosol"/>
    <property type="evidence" value="ECO:0007669"/>
    <property type="project" value="TreeGrafter"/>
</dbReference>
<dbReference type="GO" id="GO:0004731">
    <property type="term" value="F:purine-nucleoside phosphorylase activity"/>
    <property type="evidence" value="ECO:0007669"/>
    <property type="project" value="TreeGrafter"/>
</dbReference>
<keyword evidence="6" id="KW-1185">Reference proteome</keyword>
<dbReference type="RefSeq" id="WP_092360567.1">
    <property type="nucleotide sequence ID" value="NZ_DAINWJ010000039.1"/>
</dbReference>
<dbReference type="InterPro" id="IPR000845">
    <property type="entry name" value="Nucleoside_phosphorylase_d"/>
</dbReference>
<evidence type="ECO:0000313" key="6">
    <source>
        <dbReference type="Proteomes" id="UP000198508"/>
    </source>
</evidence>
<dbReference type="Proteomes" id="UP000198508">
    <property type="component" value="Unassembled WGS sequence"/>
</dbReference>
<dbReference type="SUPFAM" id="SSF53167">
    <property type="entry name" value="Purine and uridine phosphorylases"/>
    <property type="match status" value="1"/>
</dbReference>
<dbReference type="Gene3D" id="3.40.50.1580">
    <property type="entry name" value="Nucleoside phosphorylase domain"/>
    <property type="match status" value="1"/>
</dbReference>
<dbReference type="GO" id="GO:0004850">
    <property type="term" value="F:uridine phosphorylase activity"/>
    <property type="evidence" value="ECO:0007669"/>
    <property type="project" value="UniProtKB-EC"/>
</dbReference>
<gene>
    <name evidence="5" type="ORF">SAMN05216313_101321</name>
</gene>
<evidence type="ECO:0000256" key="1">
    <source>
        <dbReference type="ARBA" id="ARBA00011888"/>
    </source>
</evidence>
<accession>A0A1I0B359</accession>
<evidence type="ECO:0000259" key="4">
    <source>
        <dbReference type="Pfam" id="PF01048"/>
    </source>
</evidence>
<name>A0A1I0B359_9FIRM</name>
<dbReference type="STRING" id="460384.SAMN05216313_101321"/>
<dbReference type="Pfam" id="PF01048">
    <property type="entry name" value="PNP_UDP_1"/>
    <property type="match status" value="1"/>
</dbReference>
<comment type="catalytic activity">
    <reaction evidence="3">
        <text>uridine + phosphate = alpha-D-ribose 1-phosphate + uracil</text>
        <dbReference type="Rhea" id="RHEA:24388"/>
        <dbReference type="ChEBI" id="CHEBI:16704"/>
        <dbReference type="ChEBI" id="CHEBI:17568"/>
        <dbReference type="ChEBI" id="CHEBI:43474"/>
        <dbReference type="ChEBI" id="CHEBI:57720"/>
        <dbReference type="EC" id="2.4.2.3"/>
    </reaction>
</comment>
<dbReference type="GeneID" id="93280017"/>
<dbReference type="GO" id="GO:0006152">
    <property type="term" value="P:purine nucleoside catabolic process"/>
    <property type="evidence" value="ECO:0007669"/>
    <property type="project" value="TreeGrafter"/>
</dbReference>
<protein>
    <recommendedName>
        <fullName evidence="2">Uridine phosphorylase</fullName>
        <ecNumber evidence="1">2.4.2.3</ecNumber>
    </recommendedName>
</protein>
<dbReference type="EC" id="2.4.2.3" evidence="1"/>
<dbReference type="PANTHER" id="PTHR43691">
    <property type="entry name" value="URIDINE PHOSPHORYLASE"/>
    <property type="match status" value="1"/>
</dbReference>
<reference evidence="6" key="1">
    <citation type="submission" date="2016-10" db="EMBL/GenBank/DDBJ databases">
        <authorList>
            <person name="Varghese N."/>
            <person name="Submissions S."/>
        </authorList>
    </citation>
    <scope>NUCLEOTIDE SEQUENCE [LARGE SCALE GENOMIC DNA]</scope>
    <source>
        <strain evidence="6">NLAE-zl-G277</strain>
    </source>
</reference>
<proteinExistence type="predicted"/>